<dbReference type="AlphaFoldDB" id="A0A0R2P235"/>
<name>A0A0R2P235_9ACTN</name>
<proteinExistence type="predicted"/>
<reference evidence="2 3" key="1">
    <citation type="submission" date="2015-10" db="EMBL/GenBank/DDBJ databases">
        <title>Metagenome-Assembled Genomes uncover a global brackish microbiome.</title>
        <authorList>
            <person name="Hugerth L.W."/>
            <person name="Larsson J."/>
            <person name="Alneberg J."/>
            <person name="Lindh M.V."/>
            <person name="Legrand C."/>
            <person name="Pinhassi J."/>
            <person name="Andersson A.F."/>
        </authorList>
    </citation>
    <scope>NUCLEOTIDE SEQUENCE [LARGE SCALE GENOMIC DNA]</scope>
    <source>
        <strain evidence="2">BACL2 MAG-121220-bin52</strain>
    </source>
</reference>
<keyword evidence="1" id="KW-1133">Transmembrane helix</keyword>
<evidence type="ECO:0000313" key="3">
    <source>
        <dbReference type="Proteomes" id="UP000054017"/>
    </source>
</evidence>
<dbReference type="EMBL" id="LIAX01000198">
    <property type="protein sequence ID" value="KRO32049.1"/>
    <property type="molecule type" value="Genomic_DNA"/>
</dbReference>
<evidence type="ECO:0000313" key="2">
    <source>
        <dbReference type="EMBL" id="KRO32049.1"/>
    </source>
</evidence>
<organism evidence="2 3">
    <name type="scientific">Actinobacteria bacterium BACL2 MAG-121220-bin52</name>
    <dbReference type="NCBI Taxonomy" id="1655573"/>
    <lineage>
        <taxon>Bacteria</taxon>
        <taxon>Bacillati</taxon>
        <taxon>Actinomycetota</taxon>
        <taxon>Actinomycetes</taxon>
        <taxon>Actinomycetes incertae sedis</taxon>
        <taxon>ac1 cluster</taxon>
    </lineage>
</organism>
<protein>
    <submittedName>
        <fullName evidence="2">Uncharacterized protein</fullName>
    </submittedName>
</protein>
<feature type="transmembrane region" description="Helical" evidence="1">
    <location>
        <begin position="50"/>
        <end position="70"/>
    </location>
</feature>
<dbReference type="Proteomes" id="UP000054017">
    <property type="component" value="Unassembled WGS sequence"/>
</dbReference>
<accession>A0A0R2P235</accession>
<evidence type="ECO:0000256" key="1">
    <source>
        <dbReference type="SAM" id="Phobius"/>
    </source>
</evidence>
<feature type="transmembrane region" description="Helical" evidence="1">
    <location>
        <begin position="21"/>
        <end position="38"/>
    </location>
</feature>
<keyword evidence="1" id="KW-0472">Membrane</keyword>
<keyword evidence="1" id="KW-0812">Transmembrane</keyword>
<gene>
    <name evidence="2" type="ORF">ABR65_02510</name>
</gene>
<comment type="caution">
    <text evidence="2">The sequence shown here is derived from an EMBL/GenBank/DDBJ whole genome shotgun (WGS) entry which is preliminary data.</text>
</comment>
<sequence>MLRVKVCPEPRTELRKQLARRGFLLGLIVVIFIPEPQVNLRNHLPPGDLFFSSLHTGKILLFAIVGAARYSHAPNKKFFLQKESPWPARVRMSAQRSLWPALIAKNVITSPGRTAATIQIAWNLRSSVLVARHQLFTAKPVN</sequence>